<dbReference type="Pfam" id="PF13450">
    <property type="entry name" value="NAD_binding_8"/>
    <property type="match status" value="1"/>
</dbReference>
<comment type="caution">
    <text evidence="1">The sequence shown here is derived from an EMBL/GenBank/DDBJ whole genome shotgun (WGS) entry which is preliminary data.</text>
</comment>
<dbReference type="Gene3D" id="3.50.50.60">
    <property type="entry name" value="FAD/NAD(P)-binding domain"/>
    <property type="match status" value="1"/>
</dbReference>
<dbReference type="SUPFAM" id="SSF51905">
    <property type="entry name" value="FAD/NAD(P)-binding domain"/>
    <property type="match status" value="1"/>
</dbReference>
<dbReference type="InterPro" id="IPR036188">
    <property type="entry name" value="FAD/NAD-bd_sf"/>
</dbReference>
<accession>A0ABT8G5H3</accession>
<dbReference type="EMBL" id="JAUHPW010000001">
    <property type="protein sequence ID" value="MDN4474386.1"/>
    <property type="molecule type" value="Genomic_DNA"/>
</dbReference>
<protein>
    <submittedName>
        <fullName evidence="1">NAD(P)-binding protein</fullName>
    </submittedName>
</protein>
<keyword evidence="2" id="KW-1185">Reference proteome</keyword>
<dbReference type="RefSeq" id="WP_301130808.1">
    <property type="nucleotide sequence ID" value="NZ_JAUHPW010000001.1"/>
</dbReference>
<evidence type="ECO:0000313" key="2">
    <source>
        <dbReference type="Proteomes" id="UP001172728"/>
    </source>
</evidence>
<proteinExistence type="predicted"/>
<organism evidence="1 2">
    <name type="scientific">Demequina litoralis</name>
    <dbReference type="NCBI Taxonomy" id="3051660"/>
    <lineage>
        <taxon>Bacteria</taxon>
        <taxon>Bacillati</taxon>
        <taxon>Actinomycetota</taxon>
        <taxon>Actinomycetes</taxon>
        <taxon>Micrococcales</taxon>
        <taxon>Demequinaceae</taxon>
        <taxon>Demequina</taxon>
    </lineage>
</organism>
<gene>
    <name evidence="1" type="ORF">QQX09_00800</name>
</gene>
<sequence>MTPEIDADYLVVGAGAAGLAFADALVDHSDATVALVDRRDAPGGHWRDAYPFVRLHQASTFYGVASTVLGGALQTAGPERGLQVRATGAQVLAYYERVLARLRGTGRVGFVGGVAHTGGGRLEAADGAPVARARPGTRLVDARYLSPVIPASTAPPFAVDPEAHVVPVGLLDEALDAPAIVVVGSGKTATDAIVHALGAGVAPDRLTWIRPRDPWMLDRAVVQPDPAIFHGMVAATWEAAASARSLADVFLRLEDAGVMMRIDPGVAPTMAKAPTLGRWELDLLRSVERVVRLGHVRAVTPGRIVLDRGEVDVPPGAVAVHCAADGLRRPPAVPVWVPDAITLQPVRAGFPCFGAALVGYVEATRTDDAARNALCAPTRYGDTLPDWAEMTVRGARSSASFLREPDIRAWADSVALNPARVPTGAASAALDDARERIARHGPAGMRRLAELAGLAA</sequence>
<reference evidence="1" key="1">
    <citation type="submission" date="2023-06" db="EMBL/GenBank/DDBJ databases">
        <title>Sysu t00192.</title>
        <authorList>
            <person name="Gao L."/>
            <person name="Fang B.-Z."/>
            <person name="Li W.-J."/>
        </authorList>
    </citation>
    <scope>NUCLEOTIDE SEQUENCE</scope>
    <source>
        <strain evidence="1">SYSU T00192</strain>
    </source>
</reference>
<evidence type="ECO:0000313" key="1">
    <source>
        <dbReference type="EMBL" id="MDN4474386.1"/>
    </source>
</evidence>
<dbReference type="Proteomes" id="UP001172728">
    <property type="component" value="Unassembled WGS sequence"/>
</dbReference>
<name>A0ABT8G5H3_9MICO</name>